<gene>
    <name evidence="2" type="ORF">AB5J55_43115</name>
</gene>
<sequence>MHHLLVGGPGIPASVTLTGGYPNEHALGQLLDKIPAVTGLLGIPRRPPDARLAYCGYDHDKYYRLLWQRGVRPAIAQRGQAHGTGQGIFRYVVERTTSWTTASTASAAAGDDATTSAEPSSV</sequence>
<dbReference type="EMBL" id="CP163432">
    <property type="protein sequence ID" value="XDQ15910.1"/>
    <property type="molecule type" value="Genomic_DNA"/>
</dbReference>
<name>A0AB39NBT7_9ACTN</name>
<feature type="region of interest" description="Disordered" evidence="1">
    <location>
        <begin position="102"/>
        <end position="122"/>
    </location>
</feature>
<accession>A0AB39NBT7</accession>
<proteinExistence type="predicted"/>
<reference evidence="2" key="1">
    <citation type="submission" date="2024-07" db="EMBL/GenBank/DDBJ databases">
        <authorList>
            <person name="Yu S.T."/>
        </authorList>
    </citation>
    <scope>NUCLEOTIDE SEQUENCE</scope>
    <source>
        <strain evidence="2">R11</strain>
    </source>
</reference>
<evidence type="ECO:0000313" key="2">
    <source>
        <dbReference type="EMBL" id="XDQ15910.1"/>
    </source>
</evidence>
<evidence type="ECO:0000256" key="1">
    <source>
        <dbReference type="SAM" id="MobiDB-lite"/>
    </source>
</evidence>
<protein>
    <submittedName>
        <fullName evidence="2">Uncharacterized protein</fullName>
    </submittedName>
</protein>
<dbReference type="RefSeq" id="WP_369275834.1">
    <property type="nucleotide sequence ID" value="NZ_CP163432.1"/>
</dbReference>
<dbReference type="AlphaFoldDB" id="A0AB39NBT7"/>
<organism evidence="2">
    <name type="scientific">Streptomyces sp. R11</name>
    <dbReference type="NCBI Taxonomy" id="3238625"/>
    <lineage>
        <taxon>Bacteria</taxon>
        <taxon>Bacillati</taxon>
        <taxon>Actinomycetota</taxon>
        <taxon>Actinomycetes</taxon>
        <taxon>Kitasatosporales</taxon>
        <taxon>Streptomycetaceae</taxon>
        <taxon>Streptomyces</taxon>
    </lineage>
</organism>